<dbReference type="AlphaFoldDB" id="A0A9P3LEU3"/>
<sequence>MTEPQCTVLADHARGEEEVAPKELRYASREAFDRTSLAGVGLAPAMTRYQQRELTGAVLAQMPRRA</sequence>
<accession>A0A9P3LEU3</accession>
<gene>
    <name evidence="1" type="ORF">PsYK624_087750</name>
</gene>
<keyword evidence="2" id="KW-1185">Reference proteome</keyword>
<dbReference type="EMBL" id="BPQB01000027">
    <property type="protein sequence ID" value="GJE92620.1"/>
    <property type="molecule type" value="Genomic_DNA"/>
</dbReference>
<evidence type="ECO:0000313" key="2">
    <source>
        <dbReference type="Proteomes" id="UP000703269"/>
    </source>
</evidence>
<reference evidence="1 2" key="1">
    <citation type="submission" date="2021-08" db="EMBL/GenBank/DDBJ databases">
        <title>Draft Genome Sequence of Phanerochaete sordida strain YK-624.</title>
        <authorList>
            <person name="Mori T."/>
            <person name="Dohra H."/>
            <person name="Suzuki T."/>
            <person name="Kawagishi H."/>
            <person name="Hirai H."/>
        </authorList>
    </citation>
    <scope>NUCLEOTIDE SEQUENCE [LARGE SCALE GENOMIC DNA]</scope>
    <source>
        <strain evidence="1 2">YK-624</strain>
    </source>
</reference>
<proteinExistence type="predicted"/>
<dbReference type="Proteomes" id="UP000703269">
    <property type="component" value="Unassembled WGS sequence"/>
</dbReference>
<organism evidence="1 2">
    <name type="scientific">Phanerochaete sordida</name>
    <dbReference type="NCBI Taxonomy" id="48140"/>
    <lineage>
        <taxon>Eukaryota</taxon>
        <taxon>Fungi</taxon>
        <taxon>Dikarya</taxon>
        <taxon>Basidiomycota</taxon>
        <taxon>Agaricomycotina</taxon>
        <taxon>Agaricomycetes</taxon>
        <taxon>Polyporales</taxon>
        <taxon>Phanerochaetaceae</taxon>
        <taxon>Phanerochaete</taxon>
    </lineage>
</organism>
<comment type="caution">
    <text evidence="1">The sequence shown here is derived from an EMBL/GenBank/DDBJ whole genome shotgun (WGS) entry which is preliminary data.</text>
</comment>
<protein>
    <submittedName>
        <fullName evidence="1">Uncharacterized protein</fullName>
    </submittedName>
</protein>
<evidence type="ECO:0000313" key="1">
    <source>
        <dbReference type="EMBL" id="GJE92620.1"/>
    </source>
</evidence>
<name>A0A9P3LEU3_9APHY</name>